<dbReference type="EMBL" id="LSFL01000042">
    <property type="protein sequence ID" value="OBY61665.1"/>
    <property type="molecule type" value="Genomic_DNA"/>
</dbReference>
<evidence type="ECO:0000313" key="2">
    <source>
        <dbReference type="EMBL" id="OBY61665.1"/>
    </source>
</evidence>
<protein>
    <submittedName>
        <fullName evidence="2">Uncharacterized protein</fullName>
    </submittedName>
</protein>
<proteinExistence type="predicted"/>
<evidence type="ECO:0000256" key="1">
    <source>
        <dbReference type="SAM" id="SignalP"/>
    </source>
</evidence>
<feature type="signal peptide" evidence="1">
    <location>
        <begin position="1"/>
        <end position="24"/>
    </location>
</feature>
<dbReference type="RefSeq" id="WP_068364820.1">
    <property type="nucleotide sequence ID" value="NZ_CP019337.1"/>
</dbReference>
<dbReference type="STRING" id="996801.BW723_11210"/>
<evidence type="ECO:0000313" key="3">
    <source>
        <dbReference type="Proteomes" id="UP000092612"/>
    </source>
</evidence>
<name>A0A1B8TPZ3_9FLAO</name>
<dbReference type="Proteomes" id="UP000092612">
    <property type="component" value="Unassembled WGS sequence"/>
</dbReference>
<dbReference type="OrthoDB" id="1187639at2"/>
<accession>A0A1B8TPZ3</accession>
<dbReference type="AlphaFoldDB" id="A0A1B8TPZ3"/>
<organism evidence="2 3">
    <name type="scientific">Polaribacter reichenbachii</name>
    <dbReference type="NCBI Taxonomy" id="996801"/>
    <lineage>
        <taxon>Bacteria</taxon>
        <taxon>Pseudomonadati</taxon>
        <taxon>Bacteroidota</taxon>
        <taxon>Flavobacteriia</taxon>
        <taxon>Flavobacteriales</taxon>
        <taxon>Flavobacteriaceae</taxon>
    </lineage>
</organism>
<keyword evidence="1" id="KW-0732">Signal</keyword>
<sequence>MDKRNLFIFLFILALQANTNNVFAQIDIGAKDYYVWFDAAIGNGNSGIYNGTIFSEIYKTKPDNHRFFLDNTYQLGNLIYDNQTYYNIYLKYDIHDDQLIAKLPYLDNFLFLRLIKEKIDFFELNIDDKNATSKKYSFLSSKANPLVNDESFKGFYQILLKTTTSTLLKKNFKERSEFIDENLVYTKFSDRSYFVLLKDYKYYSINSKKDIIRIFPEQKRYISIFYRRNRKLFKKNENDFYTNLFQDIQLSIHKTEIK</sequence>
<dbReference type="KEGG" id="prn:BW723_11210"/>
<gene>
    <name evidence="2" type="ORF">LPB301_16555</name>
</gene>
<comment type="caution">
    <text evidence="2">The sequence shown here is derived from an EMBL/GenBank/DDBJ whole genome shotgun (WGS) entry which is preliminary data.</text>
</comment>
<keyword evidence="3" id="KW-1185">Reference proteome</keyword>
<reference evidence="3" key="1">
    <citation type="submission" date="2016-02" db="EMBL/GenBank/DDBJ databases">
        <title>Paenibacillus sp. LPB0068, isolated from Crassostrea gigas.</title>
        <authorList>
            <person name="Shin S.-K."/>
            <person name="Yi H."/>
        </authorList>
    </citation>
    <scope>NUCLEOTIDE SEQUENCE [LARGE SCALE GENOMIC DNA]</scope>
    <source>
        <strain evidence="3">KCTC 23969</strain>
    </source>
</reference>
<feature type="chain" id="PRO_5008615460" evidence="1">
    <location>
        <begin position="25"/>
        <end position="258"/>
    </location>
</feature>